<feature type="transmembrane region" description="Helical" evidence="6">
    <location>
        <begin position="88"/>
        <end position="111"/>
    </location>
</feature>
<feature type="transmembrane region" description="Helical" evidence="6">
    <location>
        <begin position="320"/>
        <end position="349"/>
    </location>
</feature>
<evidence type="ECO:0000256" key="3">
    <source>
        <dbReference type="ARBA" id="ARBA00022692"/>
    </source>
</evidence>
<keyword evidence="3 6" id="KW-0812">Transmembrane</keyword>
<dbReference type="InterPro" id="IPR043428">
    <property type="entry name" value="LivM-like"/>
</dbReference>
<feature type="transmembrane region" description="Helical" evidence="6">
    <location>
        <begin position="198"/>
        <end position="216"/>
    </location>
</feature>
<dbReference type="PANTHER" id="PTHR30482">
    <property type="entry name" value="HIGH-AFFINITY BRANCHED-CHAIN AMINO ACID TRANSPORT SYSTEM PERMEASE"/>
    <property type="match status" value="1"/>
</dbReference>
<dbReference type="EMBL" id="QGBI01000037">
    <property type="protein sequence ID" value="MBX3893308.1"/>
    <property type="molecule type" value="Genomic_DNA"/>
</dbReference>
<dbReference type="Proteomes" id="UP001199322">
    <property type="component" value="Unassembled WGS sequence"/>
</dbReference>
<proteinExistence type="predicted"/>
<sequence>MERTMHQQAQQQAALPANDRARTMKFKPVNLARWMLWGTTALVMIVLPLIWPQGFAITLLSQMGIMIIFALSYNMLLGQSGMLSFGHAVYAGLGAFMAVHLLNKIGAVQALGIGGPLAVALLPIAGGLGGALFGVIFGYVTTKKSGTTFAMITLGIGEMVFASALMFPDFFGGEGGVSTNRSIGDALLGVTFGPARQVYYLIAAWCLISMALMYAWTQTPLGRIANAVRDNPERVEFIGYNTQRVRFLVVILSAFFAGIAGALSCINFEIVTAENVSAVRSGSVLLAAFIGGMGSFFGPIIGAVLTVFFTVALSGITKAWLLYLGLFFVLMVMYAPGGIASLLVMHLPILRRGKLKTLLPAYGVAIVPAVILLVALISTVEMIYAVQDDASGGVAKLFGLTVEPTTLKPWIAAAVLWLVGAFGLRAAAGKLRTAWDNALQEPQP</sequence>
<name>A0A9Q3LSG6_RALPI</name>
<keyword evidence="2" id="KW-1003">Cell membrane</keyword>
<feature type="transmembrane region" description="Helical" evidence="6">
    <location>
        <begin position="247"/>
        <end position="272"/>
    </location>
</feature>
<evidence type="ECO:0000313" key="7">
    <source>
        <dbReference type="EMBL" id="MBX3893308.1"/>
    </source>
</evidence>
<comment type="subcellular location">
    <subcellularLocation>
        <location evidence="1">Cell membrane</location>
        <topology evidence="1">Multi-pass membrane protein</topology>
    </subcellularLocation>
</comment>
<keyword evidence="4 6" id="KW-1133">Transmembrane helix</keyword>
<dbReference type="RefSeq" id="WP_116577018.1">
    <property type="nucleotide sequence ID" value="NZ_JACBXL010000030.1"/>
</dbReference>
<dbReference type="GO" id="GO:0005886">
    <property type="term" value="C:plasma membrane"/>
    <property type="evidence" value="ECO:0007669"/>
    <property type="project" value="UniProtKB-SubCell"/>
</dbReference>
<evidence type="ECO:0000256" key="6">
    <source>
        <dbReference type="SAM" id="Phobius"/>
    </source>
</evidence>
<gene>
    <name evidence="7" type="ORF">DEE74_25910</name>
</gene>
<feature type="transmembrane region" description="Helical" evidence="6">
    <location>
        <begin position="147"/>
        <end position="167"/>
    </location>
</feature>
<feature type="transmembrane region" description="Helical" evidence="6">
    <location>
        <begin position="361"/>
        <end position="386"/>
    </location>
</feature>
<dbReference type="GO" id="GO:0015658">
    <property type="term" value="F:branched-chain amino acid transmembrane transporter activity"/>
    <property type="evidence" value="ECO:0007669"/>
    <property type="project" value="InterPro"/>
</dbReference>
<organism evidence="7 8">
    <name type="scientific">Ralstonia pickettii</name>
    <name type="common">Burkholderia pickettii</name>
    <dbReference type="NCBI Taxonomy" id="329"/>
    <lineage>
        <taxon>Bacteria</taxon>
        <taxon>Pseudomonadati</taxon>
        <taxon>Pseudomonadota</taxon>
        <taxon>Betaproteobacteria</taxon>
        <taxon>Burkholderiales</taxon>
        <taxon>Burkholderiaceae</taxon>
        <taxon>Ralstonia</taxon>
    </lineage>
</organism>
<comment type="caution">
    <text evidence="7">The sequence shown here is derived from an EMBL/GenBank/DDBJ whole genome shotgun (WGS) entry which is preliminary data.</text>
</comment>
<dbReference type="CDD" id="cd06581">
    <property type="entry name" value="TM_PBP1_LivM_like"/>
    <property type="match status" value="1"/>
</dbReference>
<evidence type="ECO:0000256" key="2">
    <source>
        <dbReference type="ARBA" id="ARBA00022475"/>
    </source>
</evidence>
<evidence type="ECO:0000256" key="5">
    <source>
        <dbReference type="ARBA" id="ARBA00023136"/>
    </source>
</evidence>
<feature type="transmembrane region" description="Helical" evidence="6">
    <location>
        <begin position="31"/>
        <end position="51"/>
    </location>
</feature>
<dbReference type="PANTHER" id="PTHR30482:SF17">
    <property type="entry name" value="ABC TRANSPORTER ATP-BINDING PROTEIN"/>
    <property type="match status" value="1"/>
</dbReference>
<evidence type="ECO:0000256" key="4">
    <source>
        <dbReference type="ARBA" id="ARBA00022989"/>
    </source>
</evidence>
<feature type="transmembrane region" description="Helical" evidence="6">
    <location>
        <begin position="57"/>
        <end position="76"/>
    </location>
</feature>
<accession>A0A9Q3LSG6</accession>
<dbReference type="AlphaFoldDB" id="A0A9Q3LSG6"/>
<reference evidence="7" key="1">
    <citation type="submission" date="2018-06" db="EMBL/GenBank/DDBJ databases">
        <authorList>
            <person name="O'Rourke A."/>
        </authorList>
    </citation>
    <scope>NUCLEOTIDE SEQUENCE</scope>
    <source>
        <strain evidence="7">132550021-3</strain>
    </source>
</reference>
<dbReference type="Pfam" id="PF02653">
    <property type="entry name" value="BPD_transp_2"/>
    <property type="match status" value="1"/>
</dbReference>
<evidence type="ECO:0000313" key="8">
    <source>
        <dbReference type="Proteomes" id="UP001199322"/>
    </source>
</evidence>
<protein>
    <submittedName>
        <fullName evidence="7">Branched-chain amino acid ABC transporter permease</fullName>
    </submittedName>
</protein>
<feature type="transmembrane region" description="Helical" evidence="6">
    <location>
        <begin position="117"/>
        <end position="140"/>
    </location>
</feature>
<feature type="transmembrane region" description="Helical" evidence="6">
    <location>
        <begin position="284"/>
        <end position="313"/>
    </location>
</feature>
<dbReference type="InterPro" id="IPR001851">
    <property type="entry name" value="ABC_transp_permease"/>
</dbReference>
<evidence type="ECO:0000256" key="1">
    <source>
        <dbReference type="ARBA" id="ARBA00004651"/>
    </source>
</evidence>
<keyword evidence="5 6" id="KW-0472">Membrane</keyword>